<proteinExistence type="predicted"/>
<reference evidence="1" key="1">
    <citation type="submission" date="2018-06" db="EMBL/GenBank/DDBJ databases">
        <authorList>
            <person name="Zhirakovskaya E."/>
        </authorList>
    </citation>
    <scope>NUCLEOTIDE SEQUENCE</scope>
</reference>
<gene>
    <name evidence="1" type="ORF">MNBD_CHLOROFLEXI01-990</name>
</gene>
<dbReference type="EMBL" id="UOEU01000466">
    <property type="protein sequence ID" value="VAW33652.1"/>
    <property type="molecule type" value="Genomic_DNA"/>
</dbReference>
<evidence type="ECO:0000313" key="1">
    <source>
        <dbReference type="EMBL" id="VAW33652.1"/>
    </source>
</evidence>
<sequence>MLRETIATRLEGSRLQLGSITEELSRDIILAIDHAEPLGRVDTRLMGLIGKIKDAPQGYAGFFDAIKVKEDDLARIYAFDETMLNHADQIEASTAVLEAAVLDNGDISSAIRELNSQLKEANTAFDGRDEVIKGIGEMDDLKSDF</sequence>
<organism evidence="1">
    <name type="scientific">hydrothermal vent metagenome</name>
    <dbReference type="NCBI Taxonomy" id="652676"/>
    <lineage>
        <taxon>unclassified sequences</taxon>
        <taxon>metagenomes</taxon>
        <taxon>ecological metagenomes</taxon>
    </lineage>
</organism>
<dbReference type="AlphaFoldDB" id="A0A3B0V4G4"/>
<name>A0A3B0V4G4_9ZZZZ</name>
<accession>A0A3B0V4G4</accession>
<protein>
    <submittedName>
        <fullName evidence="1">Uncharacterized protein</fullName>
    </submittedName>
</protein>